<name>A0A6A3GB76_9STRA</name>
<dbReference type="EMBL" id="QXGD01010729">
    <property type="protein sequence ID" value="KAE9156737.1"/>
    <property type="molecule type" value="Genomic_DNA"/>
</dbReference>
<feature type="chain" id="PRO_5036163925" description="RxLR effector protein" evidence="1">
    <location>
        <begin position="22"/>
        <end position="80"/>
    </location>
</feature>
<evidence type="ECO:0000313" key="6">
    <source>
        <dbReference type="Proteomes" id="UP000440367"/>
    </source>
</evidence>
<proteinExistence type="predicted"/>
<evidence type="ECO:0000313" key="4">
    <source>
        <dbReference type="EMBL" id="KAE9053670.1"/>
    </source>
</evidence>
<dbReference type="EMBL" id="QXFX01010681">
    <property type="protein sequence ID" value="KAE9053670.1"/>
    <property type="molecule type" value="Genomic_DNA"/>
</dbReference>
<dbReference type="EMBL" id="QXFW01012187">
    <property type="protein sequence ID" value="KAE8951238.1"/>
    <property type="molecule type" value="Genomic_DNA"/>
</dbReference>
<evidence type="ECO:0000313" key="8">
    <source>
        <dbReference type="Proteomes" id="UP000460718"/>
    </source>
</evidence>
<sequence>MLTSLTSLAVLSSALILQAEAHQVVYIPSPTWTRANSTAAERRELWNPLSFLEKEGFQTQENFGLFEQHSDDGVNGCPRH</sequence>
<dbReference type="Proteomes" id="UP000488956">
    <property type="component" value="Unassembled WGS sequence"/>
</dbReference>
<keyword evidence="1" id="KW-0732">Signal</keyword>
<comment type="caution">
    <text evidence="2">The sequence shown here is derived from an EMBL/GenBank/DDBJ whole genome shotgun (WGS) entry which is preliminary data.</text>
</comment>
<reference evidence="8 9" key="1">
    <citation type="submission" date="2018-09" db="EMBL/GenBank/DDBJ databases">
        <title>Genomic investigation of the strawberry pathogen Phytophthora fragariae indicates pathogenicity is determined by transcriptional variation in three key races.</title>
        <authorList>
            <person name="Adams T.M."/>
            <person name="Armitage A.D."/>
            <person name="Sobczyk M.K."/>
            <person name="Bates H.J."/>
            <person name="Dunwell J.M."/>
            <person name="Nellist C.F."/>
            <person name="Harrison R.J."/>
        </authorList>
    </citation>
    <scope>NUCLEOTIDE SEQUENCE [LARGE SCALE GENOMIC DNA]</scope>
    <source>
        <strain evidence="5 6">BC-1</strain>
        <strain evidence="3 7">NOV-71</strain>
        <strain evidence="4 9">ONT-3</strain>
        <strain evidence="2 8">SCRP245</strain>
    </source>
</reference>
<protein>
    <recommendedName>
        <fullName evidence="10">RxLR effector protein</fullName>
    </recommendedName>
</protein>
<evidence type="ECO:0000256" key="1">
    <source>
        <dbReference type="SAM" id="SignalP"/>
    </source>
</evidence>
<dbReference type="AlphaFoldDB" id="A0A6A3GB76"/>
<dbReference type="Proteomes" id="UP000460718">
    <property type="component" value="Unassembled WGS sequence"/>
</dbReference>
<evidence type="ECO:0008006" key="10">
    <source>
        <dbReference type="Google" id="ProtNLM"/>
    </source>
</evidence>
<organism evidence="2 8">
    <name type="scientific">Phytophthora fragariae</name>
    <dbReference type="NCBI Taxonomy" id="53985"/>
    <lineage>
        <taxon>Eukaryota</taxon>
        <taxon>Sar</taxon>
        <taxon>Stramenopiles</taxon>
        <taxon>Oomycota</taxon>
        <taxon>Peronosporomycetes</taxon>
        <taxon>Peronosporales</taxon>
        <taxon>Peronosporaceae</taxon>
        <taxon>Phytophthora</taxon>
    </lineage>
</organism>
<feature type="signal peptide" evidence="1">
    <location>
        <begin position="1"/>
        <end position="21"/>
    </location>
</feature>
<evidence type="ECO:0000313" key="9">
    <source>
        <dbReference type="Proteomes" id="UP000488956"/>
    </source>
</evidence>
<accession>A0A6A3GB76</accession>
<evidence type="ECO:0000313" key="5">
    <source>
        <dbReference type="EMBL" id="KAE9156737.1"/>
    </source>
</evidence>
<dbReference type="Proteomes" id="UP000441208">
    <property type="component" value="Unassembled WGS sequence"/>
</dbReference>
<evidence type="ECO:0000313" key="2">
    <source>
        <dbReference type="EMBL" id="KAE8951238.1"/>
    </source>
</evidence>
<dbReference type="Proteomes" id="UP000440367">
    <property type="component" value="Unassembled WGS sequence"/>
</dbReference>
<evidence type="ECO:0000313" key="7">
    <source>
        <dbReference type="Proteomes" id="UP000441208"/>
    </source>
</evidence>
<dbReference type="EMBL" id="QXFZ01011358">
    <property type="protein sequence ID" value="KAE9053247.1"/>
    <property type="molecule type" value="Genomic_DNA"/>
</dbReference>
<gene>
    <name evidence="5" type="ORF">PF002_g33537</name>
    <name evidence="3" type="ORF">PF007_g33006</name>
    <name evidence="4" type="ORF">PF010_g32820</name>
    <name evidence="2" type="ORF">PF011_g33022</name>
</gene>
<evidence type="ECO:0000313" key="3">
    <source>
        <dbReference type="EMBL" id="KAE9053247.1"/>
    </source>
</evidence>